<evidence type="ECO:0000256" key="2">
    <source>
        <dbReference type="ARBA" id="ARBA00004496"/>
    </source>
</evidence>
<comment type="similarity">
    <text evidence="3 15 16">Belongs to the RNA methyltransferase TrmD family.</text>
</comment>
<feature type="binding site" evidence="15">
    <location>
        <begin position="132"/>
        <end position="137"/>
    </location>
    <ligand>
        <name>S-adenosyl-L-methionine</name>
        <dbReference type="ChEBI" id="CHEBI:59789"/>
    </ligand>
</feature>
<comment type="caution">
    <text evidence="19">The sequence shown here is derived from an EMBL/GenBank/DDBJ whole genome shotgun (WGS) entry which is preliminary data.</text>
</comment>
<dbReference type="InterPro" id="IPR029028">
    <property type="entry name" value="Alpha/beta_knot_MTases"/>
</dbReference>
<evidence type="ECO:0000256" key="8">
    <source>
        <dbReference type="ARBA" id="ARBA00022603"/>
    </source>
</evidence>
<evidence type="ECO:0000256" key="5">
    <source>
        <dbReference type="ARBA" id="ARBA00012807"/>
    </source>
</evidence>
<organism evidence="19 20">
    <name type="scientific">Acetomicrobium flavidum</name>
    <dbReference type="NCBI Taxonomy" id="49896"/>
    <lineage>
        <taxon>Bacteria</taxon>
        <taxon>Thermotogati</taxon>
        <taxon>Synergistota</taxon>
        <taxon>Synergistia</taxon>
        <taxon>Synergistales</taxon>
        <taxon>Acetomicrobiaceae</taxon>
        <taxon>Acetomicrobium</taxon>
    </lineage>
</organism>
<evidence type="ECO:0000313" key="20">
    <source>
        <dbReference type="Proteomes" id="UP000185093"/>
    </source>
</evidence>
<accession>A0ABY1JEL6</accession>
<dbReference type="CDD" id="cd18080">
    <property type="entry name" value="TrmD-like"/>
    <property type="match status" value="1"/>
</dbReference>
<evidence type="ECO:0000256" key="3">
    <source>
        <dbReference type="ARBA" id="ARBA00007630"/>
    </source>
</evidence>
<comment type="catalytic activity">
    <reaction evidence="14 15 16">
        <text>guanosine(37) in tRNA + S-adenosyl-L-methionine = N(1)-methylguanosine(37) in tRNA + S-adenosyl-L-homocysteine + H(+)</text>
        <dbReference type="Rhea" id="RHEA:36899"/>
        <dbReference type="Rhea" id="RHEA-COMP:10145"/>
        <dbReference type="Rhea" id="RHEA-COMP:10147"/>
        <dbReference type="ChEBI" id="CHEBI:15378"/>
        <dbReference type="ChEBI" id="CHEBI:57856"/>
        <dbReference type="ChEBI" id="CHEBI:59789"/>
        <dbReference type="ChEBI" id="CHEBI:73542"/>
        <dbReference type="ChEBI" id="CHEBI:74269"/>
        <dbReference type="EC" id="2.1.1.228"/>
    </reaction>
</comment>
<dbReference type="EC" id="2.1.1.228" evidence="5 15"/>
<dbReference type="InterPro" id="IPR016009">
    <property type="entry name" value="tRNA_MeTrfase_TRMD/TRM10"/>
</dbReference>
<feature type="domain" description="tRNA (guanine-N(1)-)-methyltransferase C-terminal" evidence="18">
    <location>
        <begin position="236"/>
        <end position="416"/>
    </location>
</feature>
<dbReference type="Pfam" id="PF01746">
    <property type="entry name" value="tRNA_m1G_MT"/>
    <property type="match status" value="1"/>
</dbReference>
<dbReference type="Gene3D" id="1.10.1270.20">
    <property type="entry name" value="tRNA(m1g37)methyltransferase, domain 2"/>
    <property type="match status" value="1"/>
</dbReference>
<dbReference type="HAMAP" id="MF_00605">
    <property type="entry name" value="TrmD"/>
    <property type="match status" value="1"/>
</dbReference>
<evidence type="ECO:0000256" key="12">
    <source>
        <dbReference type="ARBA" id="ARBA00029736"/>
    </source>
</evidence>
<keyword evidence="10 15" id="KW-0949">S-adenosyl-L-methionine</keyword>
<evidence type="ECO:0000256" key="9">
    <source>
        <dbReference type="ARBA" id="ARBA00022679"/>
    </source>
</evidence>
<dbReference type="Proteomes" id="UP000185093">
    <property type="component" value="Unassembled WGS sequence"/>
</dbReference>
<dbReference type="InterPro" id="IPR029026">
    <property type="entry name" value="tRNA_m1G_MTases_N"/>
</dbReference>
<evidence type="ECO:0000256" key="1">
    <source>
        <dbReference type="ARBA" id="ARBA00002634"/>
    </source>
</evidence>
<reference evidence="19 20" key="1">
    <citation type="submission" date="2016-11" db="EMBL/GenBank/DDBJ databases">
        <authorList>
            <person name="Varghese N."/>
            <person name="Submissions S."/>
        </authorList>
    </citation>
    <scope>NUCLEOTIDE SEQUENCE [LARGE SCALE GENOMIC DNA]</scope>
    <source>
        <strain evidence="19 20">DSM 20664</strain>
    </source>
</reference>
<proteinExistence type="inferred from homology"/>
<keyword evidence="7 15" id="KW-0963">Cytoplasm</keyword>
<feature type="binding site" evidence="15">
    <location>
        <position position="112"/>
    </location>
    <ligand>
        <name>S-adenosyl-L-methionine</name>
        <dbReference type="ChEBI" id="CHEBI:59789"/>
    </ligand>
</feature>
<evidence type="ECO:0000259" key="18">
    <source>
        <dbReference type="Pfam" id="PF09936"/>
    </source>
</evidence>
<evidence type="ECO:0000256" key="13">
    <source>
        <dbReference type="ARBA" id="ARBA00033392"/>
    </source>
</evidence>
<dbReference type="InterPro" id="IPR002649">
    <property type="entry name" value="tRNA_m1G_MeTrfase_TrmD"/>
</dbReference>
<dbReference type="RefSeq" id="WP_245529535.1">
    <property type="nucleotide sequence ID" value="NZ_DAONLC010000003.1"/>
</dbReference>
<gene>
    <name evidence="15" type="primary">trmD</name>
    <name evidence="19" type="ORF">SAMN05444368_1612</name>
</gene>
<comment type="subunit">
    <text evidence="4 15 16">Homodimer.</text>
</comment>
<evidence type="ECO:0000259" key="17">
    <source>
        <dbReference type="Pfam" id="PF01746"/>
    </source>
</evidence>
<keyword evidence="8 15" id="KW-0489">Methyltransferase</keyword>
<evidence type="ECO:0000313" key="19">
    <source>
        <dbReference type="EMBL" id="SIN73732.1"/>
    </source>
</evidence>
<dbReference type="SUPFAM" id="SSF75217">
    <property type="entry name" value="alpha/beta knot"/>
    <property type="match status" value="1"/>
</dbReference>
<keyword evidence="20" id="KW-1185">Reference proteome</keyword>
<evidence type="ECO:0000256" key="7">
    <source>
        <dbReference type="ARBA" id="ARBA00022490"/>
    </source>
</evidence>
<dbReference type="NCBIfam" id="TIGR00088">
    <property type="entry name" value="trmD"/>
    <property type="match status" value="1"/>
</dbReference>
<dbReference type="Gene3D" id="3.40.1280.10">
    <property type="match status" value="2"/>
</dbReference>
<dbReference type="CDD" id="cd18085">
    <property type="entry name" value="TM1570-like"/>
    <property type="match status" value="1"/>
</dbReference>
<evidence type="ECO:0000256" key="4">
    <source>
        <dbReference type="ARBA" id="ARBA00011738"/>
    </source>
</evidence>
<dbReference type="PANTHER" id="PTHR46417">
    <property type="entry name" value="TRNA (GUANINE-N(1)-)-METHYLTRANSFERASE"/>
    <property type="match status" value="1"/>
</dbReference>
<keyword evidence="11 15" id="KW-0819">tRNA processing</keyword>
<comment type="function">
    <text evidence="1 15 16">Specifically methylates guanosine-37 in various tRNAs.</text>
</comment>
<dbReference type="PANTHER" id="PTHR46417:SF1">
    <property type="entry name" value="TRNA (GUANINE-N(1)-)-METHYLTRANSFERASE"/>
    <property type="match status" value="1"/>
</dbReference>
<protein>
    <recommendedName>
        <fullName evidence="6 15">tRNA (guanine-N(1)-)-methyltransferase</fullName>
        <ecNumber evidence="5 15">2.1.1.228</ecNumber>
    </recommendedName>
    <alternativeName>
        <fullName evidence="12 15">M1G-methyltransferase</fullName>
    </alternativeName>
    <alternativeName>
        <fullName evidence="13 15">tRNA [GM37] methyltransferase</fullName>
    </alternativeName>
</protein>
<evidence type="ECO:0000256" key="15">
    <source>
        <dbReference type="HAMAP-Rule" id="MF_00605"/>
    </source>
</evidence>
<evidence type="ECO:0000256" key="11">
    <source>
        <dbReference type="ARBA" id="ARBA00022694"/>
    </source>
</evidence>
<evidence type="ECO:0000256" key="16">
    <source>
        <dbReference type="RuleBase" id="RU003464"/>
    </source>
</evidence>
<dbReference type="InterPro" id="IPR019230">
    <property type="entry name" value="RNA_MeTrfase_C_dom"/>
</dbReference>
<feature type="domain" description="tRNA methyltransferase TRMD/TRM10-type" evidence="17">
    <location>
        <begin position="5"/>
        <end position="224"/>
    </location>
</feature>
<dbReference type="InterPro" id="IPR023148">
    <property type="entry name" value="tRNA_m1G_MeTrfase_C_sf"/>
</dbReference>
<evidence type="ECO:0000256" key="10">
    <source>
        <dbReference type="ARBA" id="ARBA00022691"/>
    </source>
</evidence>
<dbReference type="NCBIfam" id="NF000648">
    <property type="entry name" value="PRK00026.1"/>
    <property type="match status" value="1"/>
</dbReference>
<comment type="subcellular location">
    <subcellularLocation>
        <location evidence="2 15 16">Cytoplasm</location>
    </subcellularLocation>
</comment>
<sequence length="418" mass="46523">MGVVRFSIVTAFPEYFDAFLNTSIVGRAVKEGKIEIDIVNLRDYAINSYGQIDDYSYGGGGMVIRPEPLYNALKSIKSEKSFVVYTSPQGVVFNQDTVEALAAKDHVILICGHYEGIDERFAEKCVDLEISIGDYVLTGGELPAMVIVDAVSRLVPGVVGRGEAVLEDSFYRGMLDHPHYTRPSVWCGLEVPEELVSGDHEKTARWRRRQAVVRTLKRRPDLLARANIRPYLSQGVYVMLVHHPVLNKDGKTVTSAVTGLDLHDISRSCMTYGINKFIVVTPLKSQQEMVCKIVNHWEKAPEGLNPMRSEALSLLKAFDSIEDCLAWIEKKEKKKPLTVATTAKKRAGALPVFELKRILLERDLPVCILFGTSWGLADEVFSGVDVVLSPILGGKGDYNHLSVRSAVAILLDRLFGWR</sequence>
<dbReference type="Pfam" id="PF09936">
    <property type="entry name" value="Methyltrn_RNA_4"/>
    <property type="match status" value="1"/>
</dbReference>
<keyword evidence="9 15" id="KW-0808">Transferase</keyword>
<name>A0ABY1JEL6_9BACT</name>
<evidence type="ECO:0000256" key="6">
    <source>
        <dbReference type="ARBA" id="ARBA00014679"/>
    </source>
</evidence>
<dbReference type="EMBL" id="FSQZ01000001">
    <property type="protein sequence ID" value="SIN73732.1"/>
    <property type="molecule type" value="Genomic_DNA"/>
</dbReference>
<evidence type="ECO:0000256" key="14">
    <source>
        <dbReference type="ARBA" id="ARBA00047783"/>
    </source>
</evidence>